<accession>A0A1H3FRN2</accession>
<proteinExistence type="predicted"/>
<dbReference type="AlphaFoldDB" id="A0A1H3FRN2"/>
<dbReference type="OrthoDB" id="7850593at2"/>
<dbReference type="Proteomes" id="UP000198539">
    <property type="component" value="Unassembled WGS sequence"/>
</dbReference>
<evidence type="ECO:0000313" key="2">
    <source>
        <dbReference type="Proteomes" id="UP000198539"/>
    </source>
</evidence>
<dbReference type="RefSeq" id="WP_092892907.1">
    <property type="nucleotide sequence ID" value="NZ_CP061498.1"/>
</dbReference>
<organism evidence="1 2">
    <name type="scientific">Roseicitreum antarcticum</name>
    <dbReference type="NCBI Taxonomy" id="564137"/>
    <lineage>
        <taxon>Bacteria</taxon>
        <taxon>Pseudomonadati</taxon>
        <taxon>Pseudomonadota</taxon>
        <taxon>Alphaproteobacteria</taxon>
        <taxon>Rhodobacterales</taxon>
        <taxon>Paracoccaceae</taxon>
        <taxon>Roseicitreum</taxon>
    </lineage>
</organism>
<name>A0A1H3FRN2_9RHOB</name>
<gene>
    <name evidence="1" type="ORF">SAMN04488238_1457</name>
</gene>
<evidence type="ECO:0000313" key="1">
    <source>
        <dbReference type="EMBL" id="SDX93038.1"/>
    </source>
</evidence>
<sequence length="289" mass="32920">MLANLLDFYKRYPDILLYLKGVDRASLPLDLTKSLDFHGQRQREIFDVAQVYQIDERAEMMLRKLSAQMQRDGLDSMFSNIRLPFPAMLLTIPEPKDGEWPAALITQDDDTLYTQIYLANKRGLFPNLLIFKSQGASVDILHSPTFDLSQAIGDGVTEDAAVKQEKSLCFDFLAIAVGMSILFEHKAMLEREEVSSYPRAERRRAQKSGRTLPNKSIIKVKLGELGKRQLEATSSESKANKEAISKRRAHWVQGHFMRNRAGGISWRNPHIRGAGPLLEQERHISSYEE</sequence>
<dbReference type="EMBL" id="FNOM01000045">
    <property type="protein sequence ID" value="SDX93038.1"/>
    <property type="molecule type" value="Genomic_DNA"/>
</dbReference>
<protein>
    <submittedName>
        <fullName evidence="1">Uncharacterized protein</fullName>
    </submittedName>
</protein>
<reference evidence="1 2" key="1">
    <citation type="submission" date="2016-10" db="EMBL/GenBank/DDBJ databases">
        <authorList>
            <person name="de Groot N.N."/>
        </authorList>
    </citation>
    <scope>NUCLEOTIDE SEQUENCE [LARGE SCALE GENOMIC DNA]</scope>
    <source>
        <strain evidence="1 2">CGMCC 1.8894</strain>
    </source>
</reference>
<keyword evidence="2" id="KW-1185">Reference proteome</keyword>